<keyword evidence="1" id="KW-1133">Transmembrane helix</keyword>
<dbReference type="EMBL" id="LR796635">
    <property type="protein sequence ID" value="CAB4156304.1"/>
    <property type="molecule type" value="Genomic_DNA"/>
</dbReference>
<reference evidence="3" key="1">
    <citation type="submission" date="2020-05" db="EMBL/GenBank/DDBJ databases">
        <authorList>
            <person name="Chiriac C."/>
            <person name="Salcher M."/>
            <person name="Ghai R."/>
            <person name="Kavagutti S V."/>
        </authorList>
    </citation>
    <scope>NUCLEOTIDE SEQUENCE</scope>
</reference>
<evidence type="ECO:0000256" key="1">
    <source>
        <dbReference type="SAM" id="Phobius"/>
    </source>
</evidence>
<evidence type="ECO:0000313" key="3">
    <source>
        <dbReference type="EMBL" id="CAB4181578.1"/>
    </source>
</evidence>
<accession>A0A6J5QKW0</accession>
<keyword evidence="1" id="KW-0472">Membrane</keyword>
<gene>
    <name evidence="3" type="ORF">UFOVP1067_51</name>
    <name evidence="2" type="ORF">UFOVP662_51</name>
</gene>
<dbReference type="EMBL" id="LR797016">
    <property type="protein sequence ID" value="CAB4181578.1"/>
    <property type="molecule type" value="Genomic_DNA"/>
</dbReference>
<feature type="transmembrane region" description="Helical" evidence="1">
    <location>
        <begin position="55"/>
        <end position="74"/>
    </location>
</feature>
<organism evidence="3">
    <name type="scientific">uncultured Caudovirales phage</name>
    <dbReference type="NCBI Taxonomy" id="2100421"/>
    <lineage>
        <taxon>Viruses</taxon>
        <taxon>Duplodnaviria</taxon>
        <taxon>Heunggongvirae</taxon>
        <taxon>Uroviricota</taxon>
        <taxon>Caudoviricetes</taxon>
        <taxon>Peduoviridae</taxon>
        <taxon>Maltschvirus</taxon>
        <taxon>Maltschvirus maltsch</taxon>
    </lineage>
</organism>
<sequence>MSPEERKELIKDIVTALGVTATSPLSDEENRWVKMAIQKEAQSIELRKAIIEKTIGSLVWMCLVGIGYVFLDFARTHIFK</sequence>
<name>A0A6J5QKW0_9CAUD</name>
<protein>
    <submittedName>
        <fullName evidence="3">Uncharacterized protein</fullName>
    </submittedName>
</protein>
<keyword evidence="1" id="KW-0812">Transmembrane</keyword>
<evidence type="ECO:0000313" key="2">
    <source>
        <dbReference type="EMBL" id="CAB4156304.1"/>
    </source>
</evidence>
<proteinExistence type="predicted"/>